<dbReference type="Proteomes" id="UP000887565">
    <property type="component" value="Unplaced"/>
</dbReference>
<dbReference type="WBParaSite" id="nRc.2.0.1.t25391-RA">
    <property type="protein sequence ID" value="nRc.2.0.1.t25391-RA"/>
    <property type="gene ID" value="nRc.2.0.1.g25391"/>
</dbReference>
<protein>
    <submittedName>
        <fullName evidence="3">Uncharacterized protein</fullName>
    </submittedName>
</protein>
<name>A0A915JFW5_ROMCU</name>
<feature type="region of interest" description="Disordered" evidence="1">
    <location>
        <begin position="1"/>
        <end position="21"/>
    </location>
</feature>
<evidence type="ECO:0000313" key="2">
    <source>
        <dbReference type="Proteomes" id="UP000887565"/>
    </source>
</evidence>
<dbReference type="AlphaFoldDB" id="A0A915JFW5"/>
<reference evidence="3" key="1">
    <citation type="submission" date="2022-11" db="UniProtKB">
        <authorList>
            <consortium name="WormBaseParasite"/>
        </authorList>
    </citation>
    <scope>IDENTIFICATION</scope>
</reference>
<organism evidence="2 3">
    <name type="scientific">Romanomermis culicivorax</name>
    <name type="common">Nematode worm</name>
    <dbReference type="NCBI Taxonomy" id="13658"/>
    <lineage>
        <taxon>Eukaryota</taxon>
        <taxon>Metazoa</taxon>
        <taxon>Ecdysozoa</taxon>
        <taxon>Nematoda</taxon>
        <taxon>Enoplea</taxon>
        <taxon>Dorylaimia</taxon>
        <taxon>Mermithida</taxon>
        <taxon>Mermithoidea</taxon>
        <taxon>Mermithidae</taxon>
        <taxon>Romanomermis</taxon>
    </lineage>
</organism>
<evidence type="ECO:0000256" key="1">
    <source>
        <dbReference type="SAM" id="MobiDB-lite"/>
    </source>
</evidence>
<sequence length="118" mass="13512">MPQSVVNSRKKPFGITEGGTRAKMAPRPKIFGAILKFLGAQAPQMTKKPAHTSGEQEYTRQWHLRTRHGIWHRQVLRDLTLLVMKFLLAPLGQWLGFLKISKFCAPRVHQSQIILTKK</sequence>
<accession>A0A915JFW5</accession>
<keyword evidence="2" id="KW-1185">Reference proteome</keyword>
<proteinExistence type="predicted"/>
<evidence type="ECO:0000313" key="3">
    <source>
        <dbReference type="WBParaSite" id="nRc.2.0.1.t25391-RA"/>
    </source>
</evidence>